<evidence type="ECO:0000313" key="3">
    <source>
        <dbReference type="Proteomes" id="UP000510686"/>
    </source>
</evidence>
<dbReference type="KEGG" id="mbrn:26246508"/>
<evidence type="ECO:0000256" key="1">
    <source>
        <dbReference type="SAM" id="SignalP"/>
    </source>
</evidence>
<dbReference type="AlphaFoldDB" id="A0A7D5Z6W6"/>
<organism evidence="2 3">
    <name type="scientific">Metarhizium brunneum</name>
    <dbReference type="NCBI Taxonomy" id="500148"/>
    <lineage>
        <taxon>Eukaryota</taxon>
        <taxon>Fungi</taxon>
        <taxon>Dikarya</taxon>
        <taxon>Ascomycota</taxon>
        <taxon>Pezizomycotina</taxon>
        <taxon>Sordariomycetes</taxon>
        <taxon>Hypocreomycetidae</taxon>
        <taxon>Hypocreales</taxon>
        <taxon>Clavicipitaceae</taxon>
        <taxon>Metarhizium</taxon>
    </lineage>
</organism>
<dbReference type="OrthoDB" id="10513382at2759"/>
<reference evidence="2 3" key="1">
    <citation type="submission" date="2020-07" db="EMBL/GenBank/DDBJ databases">
        <title>Telomere length de novo assembly of all 7 chromosomes of the fungus, Metarhizium brunneum, using a novel assembly pipeline.</title>
        <authorList>
            <person name="Saud z."/>
            <person name="Kortsinoglou A."/>
            <person name="Kouvelis V.N."/>
            <person name="Butt T.M."/>
        </authorList>
    </citation>
    <scope>NUCLEOTIDE SEQUENCE [LARGE SCALE GENOMIC DNA]</scope>
    <source>
        <strain evidence="2 3">4556</strain>
    </source>
</reference>
<dbReference type="RefSeq" id="XP_014540635.1">
    <property type="nucleotide sequence ID" value="XM_014685149.1"/>
</dbReference>
<dbReference type="GeneID" id="26246508"/>
<feature type="chain" id="PRO_5028880613" evidence="1">
    <location>
        <begin position="22"/>
        <end position="81"/>
    </location>
</feature>
<keyword evidence="3" id="KW-1185">Reference proteome</keyword>
<keyword evidence="1" id="KW-0732">Signal</keyword>
<dbReference type="Proteomes" id="UP000510686">
    <property type="component" value="Chromosome 4"/>
</dbReference>
<protein>
    <submittedName>
        <fullName evidence="2">Uncharacterized protein</fullName>
    </submittedName>
</protein>
<accession>A0A7D5Z6W6</accession>
<feature type="signal peptide" evidence="1">
    <location>
        <begin position="1"/>
        <end position="21"/>
    </location>
</feature>
<name>A0A7D5Z6W6_9HYPO</name>
<gene>
    <name evidence="2" type="ORF">G6M90_00g070430</name>
</gene>
<sequence>MVPSATLFSIFAMLAAASAQASSSWKPAKNQLCFGRQSCHYASDEANKRQGNLMSHIFPDEVCIRGKINPESWVDRIPKCG</sequence>
<evidence type="ECO:0000313" key="2">
    <source>
        <dbReference type="EMBL" id="QLI70727.1"/>
    </source>
</evidence>
<proteinExistence type="predicted"/>
<dbReference type="EMBL" id="CP058935">
    <property type="protein sequence ID" value="QLI70727.1"/>
    <property type="molecule type" value="Genomic_DNA"/>
</dbReference>